<evidence type="ECO:0000313" key="1">
    <source>
        <dbReference type="EMBL" id="ABW27771.1"/>
    </source>
</evidence>
<name>B0C990_ACAM1</name>
<proteinExistence type="predicted"/>
<dbReference type="Proteomes" id="UP000000268">
    <property type="component" value="Chromosome"/>
</dbReference>
<sequence>MLAVAIATANVDIAMGGMDAGAAIETVDEVTTANTPTKVAEAIQMAHTTRCI</sequence>
<accession>B0C990</accession>
<dbReference type="SUPFAM" id="SSF56784">
    <property type="entry name" value="HAD-like"/>
    <property type="match status" value="1"/>
</dbReference>
<evidence type="ECO:0000313" key="2">
    <source>
        <dbReference type="Proteomes" id="UP000000268"/>
    </source>
</evidence>
<gene>
    <name evidence="1" type="ordered locus">AM1_2771</name>
</gene>
<reference evidence="1 2" key="1">
    <citation type="journal article" date="2008" name="Proc. Natl. Acad. Sci. U.S.A.">
        <title>Niche adaptation and genome expansion in the chlorophyll d-producing cyanobacterium Acaryochloris marina.</title>
        <authorList>
            <person name="Swingley W.D."/>
            <person name="Chen M."/>
            <person name="Cheung P.C."/>
            <person name="Conrad A.L."/>
            <person name="Dejesa L.C."/>
            <person name="Hao J."/>
            <person name="Honchak B.M."/>
            <person name="Karbach L.E."/>
            <person name="Kurdoglu A."/>
            <person name="Lahiri S."/>
            <person name="Mastrian S.D."/>
            <person name="Miyashita H."/>
            <person name="Page L."/>
            <person name="Ramakrishna P."/>
            <person name="Satoh S."/>
            <person name="Sattley W.M."/>
            <person name="Shimada Y."/>
            <person name="Taylor H.L."/>
            <person name="Tomo T."/>
            <person name="Tsuchiya T."/>
            <person name="Wang Z.T."/>
            <person name="Raymond J."/>
            <person name="Mimuro M."/>
            <person name="Blankenship R.E."/>
            <person name="Touchman J.W."/>
        </authorList>
    </citation>
    <scope>NUCLEOTIDE SEQUENCE [LARGE SCALE GENOMIC DNA]</scope>
    <source>
        <strain evidence="2">MBIC 11017</strain>
    </source>
</reference>
<organism evidence="1 2">
    <name type="scientific">Acaryochloris marina (strain MBIC 11017)</name>
    <dbReference type="NCBI Taxonomy" id="329726"/>
    <lineage>
        <taxon>Bacteria</taxon>
        <taxon>Bacillati</taxon>
        <taxon>Cyanobacteriota</taxon>
        <taxon>Cyanophyceae</taxon>
        <taxon>Acaryochloridales</taxon>
        <taxon>Acaryochloridaceae</taxon>
        <taxon>Acaryochloris</taxon>
    </lineage>
</organism>
<dbReference type="InterPro" id="IPR036412">
    <property type="entry name" value="HAD-like_sf"/>
</dbReference>
<dbReference type="AlphaFoldDB" id="B0C990"/>
<dbReference type="KEGG" id="amr:AM1_2771"/>
<protein>
    <submittedName>
        <fullName evidence="1">Uncharacterized protein</fullName>
    </submittedName>
</protein>
<dbReference type="EMBL" id="CP000828">
    <property type="protein sequence ID" value="ABW27771.1"/>
    <property type="molecule type" value="Genomic_DNA"/>
</dbReference>
<dbReference type="HOGENOM" id="CLU_3075591_0_0_3"/>
<keyword evidence="2" id="KW-1185">Reference proteome</keyword>